<keyword evidence="8" id="KW-0472">Membrane</keyword>
<protein>
    <submittedName>
        <fullName evidence="10">Uncharacterized protein</fullName>
    </submittedName>
</protein>
<keyword evidence="11" id="KW-1185">Reference proteome</keyword>
<dbReference type="Pfam" id="PF10206">
    <property type="entry name" value="WRW"/>
    <property type="match status" value="1"/>
</dbReference>
<dbReference type="AlphaFoldDB" id="A0A177B4Y7"/>
<keyword evidence="5" id="KW-0375">Hydrogen ion transport</keyword>
<dbReference type="OrthoDB" id="8921675at2759"/>
<evidence type="ECO:0000256" key="3">
    <source>
        <dbReference type="ARBA" id="ARBA00022448"/>
    </source>
</evidence>
<dbReference type="GO" id="GO:1902600">
    <property type="term" value="P:proton transmembrane transport"/>
    <property type="evidence" value="ECO:0007669"/>
    <property type="project" value="UniProtKB-KW"/>
</dbReference>
<evidence type="ECO:0000256" key="1">
    <source>
        <dbReference type="ARBA" id="ARBA00004325"/>
    </source>
</evidence>
<dbReference type="GO" id="GO:0006754">
    <property type="term" value="P:ATP biosynthetic process"/>
    <property type="evidence" value="ECO:0007669"/>
    <property type="project" value="UniProtKB-KW"/>
</dbReference>
<evidence type="ECO:0000256" key="9">
    <source>
        <dbReference type="ARBA" id="ARBA00023310"/>
    </source>
</evidence>
<evidence type="ECO:0000256" key="2">
    <source>
        <dbReference type="ARBA" id="ARBA00005895"/>
    </source>
</evidence>
<comment type="subcellular location">
    <subcellularLocation>
        <location evidence="1">Mitochondrion membrane</location>
    </subcellularLocation>
</comment>
<keyword evidence="3" id="KW-0813">Transport</keyword>
<keyword evidence="7" id="KW-0496">Mitochondrion</keyword>
<evidence type="ECO:0000256" key="7">
    <source>
        <dbReference type="ARBA" id="ARBA00023128"/>
    </source>
</evidence>
<reference evidence="10 11" key="1">
    <citation type="submission" date="2016-04" db="EMBL/GenBank/DDBJ databases">
        <title>The genome of Intoshia linei affirms orthonectids as highly simplified spiralians.</title>
        <authorList>
            <person name="Mikhailov K.V."/>
            <person name="Slusarev G.S."/>
            <person name="Nikitin M.A."/>
            <person name="Logacheva M.D."/>
            <person name="Penin A."/>
            <person name="Aleoshin V."/>
            <person name="Panchin Y.V."/>
        </authorList>
    </citation>
    <scope>NUCLEOTIDE SEQUENCE [LARGE SCALE GENOMIC DNA]</scope>
    <source>
        <strain evidence="10">Intl2013</strain>
        <tissue evidence="10">Whole animal</tissue>
    </source>
</reference>
<dbReference type="GO" id="GO:0031966">
    <property type="term" value="C:mitochondrial membrane"/>
    <property type="evidence" value="ECO:0007669"/>
    <property type="project" value="UniProtKB-SubCell"/>
</dbReference>
<accession>A0A177B4Y7</accession>
<evidence type="ECO:0000256" key="5">
    <source>
        <dbReference type="ARBA" id="ARBA00022781"/>
    </source>
</evidence>
<evidence type="ECO:0000313" key="10">
    <source>
        <dbReference type="EMBL" id="OAF68772.1"/>
    </source>
</evidence>
<evidence type="ECO:0000256" key="6">
    <source>
        <dbReference type="ARBA" id="ARBA00023065"/>
    </source>
</evidence>
<proteinExistence type="inferred from homology"/>
<dbReference type="InterPro" id="IPR019344">
    <property type="entry name" value="F1F0-ATPsyn_F_prd"/>
</dbReference>
<evidence type="ECO:0000313" key="11">
    <source>
        <dbReference type="Proteomes" id="UP000078046"/>
    </source>
</evidence>
<keyword evidence="9" id="KW-0066">ATP synthesis</keyword>
<comment type="similarity">
    <text evidence="2">Belongs to the ATPase F chain family.</text>
</comment>
<keyword evidence="4" id="KW-0138">CF(0)</keyword>
<name>A0A177B4Y7_9BILA</name>
<dbReference type="EMBL" id="LWCA01000390">
    <property type="protein sequence ID" value="OAF68772.1"/>
    <property type="molecule type" value="Genomic_DNA"/>
</dbReference>
<dbReference type="Proteomes" id="UP000078046">
    <property type="component" value="Unassembled WGS sequence"/>
</dbReference>
<evidence type="ECO:0000256" key="8">
    <source>
        <dbReference type="ARBA" id="ARBA00023136"/>
    </source>
</evidence>
<gene>
    <name evidence="10" type="ORF">A3Q56_03466</name>
</gene>
<comment type="caution">
    <text evidence="10">The sequence shown here is derived from an EMBL/GenBank/DDBJ whole genome shotgun (WGS) entry which is preliminary data.</text>
</comment>
<keyword evidence="6" id="KW-0406">Ion transport</keyword>
<sequence>MIKVLMVIDQLFQKTMVYNKFKLSIECYKKYPLIFTSNKVNLIINFIQIDIVMNKIFKNFGKYPLSYNPRIHGTYNGAINYAKNWKNLWNTKIGDIPVWFSKQDVSFHGAISSVSRGMK</sequence>
<evidence type="ECO:0000256" key="4">
    <source>
        <dbReference type="ARBA" id="ARBA00022547"/>
    </source>
</evidence>
<organism evidence="10 11">
    <name type="scientific">Intoshia linei</name>
    <dbReference type="NCBI Taxonomy" id="1819745"/>
    <lineage>
        <taxon>Eukaryota</taxon>
        <taxon>Metazoa</taxon>
        <taxon>Spiralia</taxon>
        <taxon>Lophotrochozoa</taxon>
        <taxon>Mesozoa</taxon>
        <taxon>Orthonectida</taxon>
        <taxon>Rhopaluridae</taxon>
        <taxon>Intoshia</taxon>
    </lineage>
</organism>
<dbReference type="GO" id="GO:0045259">
    <property type="term" value="C:proton-transporting ATP synthase complex"/>
    <property type="evidence" value="ECO:0007669"/>
    <property type="project" value="UniProtKB-KW"/>
</dbReference>